<dbReference type="InterPro" id="IPR055912">
    <property type="entry name" value="DUF7489"/>
</dbReference>
<feature type="region of interest" description="Disordered" evidence="1">
    <location>
        <begin position="1"/>
        <end position="28"/>
    </location>
</feature>
<organism evidence="3 4">
    <name type="scientific">Streptomyces finlayi</name>
    <dbReference type="NCBI Taxonomy" id="67296"/>
    <lineage>
        <taxon>Bacteria</taxon>
        <taxon>Bacillati</taxon>
        <taxon>Actinomycetota</taxon>
        <taxon>Actinomycetes</taxon>
        <taxon>Kitasatosporales</taxon>
        <taxon>Streptomycetaceae</taxon>
        <taxon>Streptomyces</taxon>
    </lineage>
</organism>
<sequence length="99" mass="10832">MEGARPPARTSGGWSEGPSRDYRGDMFTSRKVHEKDAWSGAVVDKSRGMSDGSNMYHYVQVRLEDGTTKKVRVDGTLWESLTTGDRLVKEAGTAAPVKA</sequence>
<dbReference type="Proteomes" id="UP000638353">
    <property type="component" value="Unassembled WGS sequence"/>
</dbReference>
<reference evidence="3" key="1">
    <citation type="journal article" date="2014" name="Int. J. Syst. Evol. Microbiol.">
        <title>Complete genome sequence of Corynebacterium casei LMG S-19264T (=DSM 44701T), isolated from a smear-ripened cheese.</title>
        <authorList>
            <consortium name="US DOE Joint Genome Institute (JGI-PGF)"/>
            <person name="Walter F."/>
            <person name="Albersmeier A."/>
            <person name="Kalinowski J."/>
            <person name="Ruckert C."/>
        </authorList>
    </citation>
    <scope>NUCLEOTIDE SEQUENCE</scope>
    <source>
        <strain evidence="3">JCM 4637</strain>
    </source>
</reference>
<dbReference type="Pfam" id="PF24315">
    <property type="entry name" value="DUF7489"/>
    <property type="match status" value="1"/>
</dbReference>
<evidence type="ECO:0000259" key="2">
    <source>
        <dbReference type="Pfam" id="PF24315"/>
    </source>
</evidence>
<reference evidence="3" key="2">
    <citation type="submission" date="2020-09" db="EMBL/GenBank/DDBJ databases">
        <authorList>
            <person name="Sun Q."/>
            <person name="Ohkuma M."/>
        </authorList>
    </citation>
    <scope>NUCLEOTIDE SEQUENCE</scope>
    <source>
        <strain evidence="3">JCM 4637</strain>
    </source>
</reference>
<accession>A0A918X083</accession>
<protein>
    <recommendedName>
        <fullName evidence="2">DUF7489 domain-containing protein</fullName>
    </recommendedName>
</protein>
<comment type="caution">
    <text evidence="3">The sequence shown here is derived from an EMBL/GenBank/DDBJ whole genome shotgun (WGS) entry which is preliminary data.</text>
</comment>
<dbReference type="EMBL" id="BMVC01000008">
    <property type="protein sequence ID" value="GHC99580.1"/>
    <property type="molecule type" value="Genomic_DNA"/>
</dbReference>
<evidence type="ECO:0000313" key="3">
    <source>
        <dbReference type="EMBL" id="GHC99580.1"/>
    </source>
</evidence>
<proteinExistence type="predicted"/>
<name>A0A918X083_9ACTN</name>
<dbReference type="AlphaFoldDB" id="A0A918X083"/>
<feature type="domain" description="DUF7489" evidence="2">
    <location>
        <begin position="34"/>
        <end position="98"/>
    </location>
</feature>
<gene>
    <name evidence="3" type="ORF">GCM10010334_43290</name>
</gene>
<evidence type="ECO:0000256" key="1">
    <source>
        <dbReference type="SAM" id="MobiDB-lite"/>
    </source>
</evidence>
<evidence type="ECO:0000313" key="4">
    <source>
        <dbReference type="Proteomes" id="UP000638353"/>
    </source>
</evidence>